<dbReference type="AlphaFoldDB" id="A0A0K2SYI0"/>
<protein>
    <submittedName>
        <fullName evidence="1">Uncharacterized protein</fullName>
    </submittedName>
</protein>
<feature type="non-terminal residue" evidence="1">
    <location>
        <position position="1"/>
    </location>
</feature>
<evidence type="ECO:0000313" key="1">
    <source>
        <dbReference type="EMBL" id="CDW18808.1"/>
    </source>
</evidence>
<feature type="non-terminal residue" evidence="1">
    <location>
        <position position="54"/>
    </location>
</feature>
<proteinExistence type="predicted"/>
<accession>A0A0K2SYI0</accession>
<dbReference type="EMBL" id="HACA01001447">
    <property type="protein sequence ID" value="CDW18808.1"/>
    <property type="molecule type" value="Transcribed_RNA"/>
</dbReference>
<name>A0A0K2SYI0_LEPSM</name>
<reference evidence="1" key="1">
    <citation type="submission" date="2014-05" db="EMBL/GenBank/DDBJ databases">
        <authorList>
            <person name="Chronopoulou M."/>
        </authorList>
    </citation>
    <scope>NUCLEOTIDE SEQUENCE</scope>
    <source>
        <tissue evidence="1">Whole organism</tissue>
    </source>
</reference>
<organism evidence="1">
    <name type="scientific">Lepeophtheirus salmonis</name>
    <name type="common">Salmon louse</name>
    <name type="synonym">Caligus salmonis</name>
    <dbReference type="NCBI Taxonomy" id="72036"/>
    <lineage>
        <taxon>Eukaryota</taxon>
        <taxon>Metazoa</taxon>
        <taxon>Ecdysozoa</taxon>
        <taxon>Arthropoda</taxon>
        <taxon>Crustacea</taxon>
        <taxon>Multicrustacea</taxon>
        <taxon>Hexanauplia</taxon>
        <taxon>Copepoda</taxon>
        <taxon>Siphonostomatoida</taxon>
        <taxon>Caligidae</taxon>
        <taxon>Lepeophtheirus</taxon>
    </lineage>
</organism>
<sequence>WKSSSPTLFDCQGIVRGPLIGIVTRIWGFFFRIRESASKSYFEFSIINLIDCYL</sequence>